<dbReference type="PANTHER" id="PTHR45778">
    <property type="entry name" value="PURPLE ACID PHOSPHATASE-RELATED"/>
    <property type="match status" value="1"/>
</dbReference>
<keyword evidence="1" id="KW-0732">Signal</keyword>
<gene>
    <name evidence="3" type="ORF">CR513_40697</name>
</gene>
<reference evidence="3" key="1">
    <citation type="submission" date="2018-05" db="EMBL/GenBank/DDBJ databases">
        <title>Draft genome of Mucuna pruriens seed.</title>
        <authorList>
            <person name="Nnadi N.E."/>
            <person name="Vos R."/>
            <person name="Hasami M.H."/>
            <person name="Devisetty U.K."/>
            <person name="Aguiy J.C."/>
        </authorList>
    </citation>
    <scope>NUCLEOTIDE SEQUENCE [LARGE SCALE GENOMIC DNA]</scope>
    <source>
        <strain evidence="3">JCA_2017</strain>
    </source>
</reference>
<name>A0A371FKT8_MUCPR</name>
<organism evidence="3 4">
    <name type="scientific">Mucuna pruriens</name>
    <name type="common">Velvet bean</name>
    <name type="synonym">Dolichos pruriens</name>
    <dbReference type="NCBI Taxonomy" id="157652"/>
    <lineage>
        <taxon>Eukaryota</taxon>
        <taxon>Viridiplantae</taxon>
        <taxon>Streptophyta</taxon>
        <taxon>Embryophyta</taxon>
        <taxon>Tracheophyta</taxon>
        <taxon>Spermatophyta</taxon>
        <taxon>Magnoliopsida</taxon>
        <taxon>eudicotyledons</taxon>
        <taxon>Gunneridae</taxon>
        <taxon>Pentapetalae</taxon>
        <taxon>rosids</taxon>
        <taxon>fabids</taxon>
        <taxon>Fabales</taxon>
        <taxon>Fabaceae</taxon>
        <taxon>Papilionoideae</taxon>
        <taxon>50 kb inversion clade</taxon>
        <taxon>NPAAA clade</taxon>
        <taxon>indigoferoid/millettioid clade</taxon>
        <taxon>Phaseoleae</taxon>
        <taxon>Mucuna</taxon>
    </lineage>
</organism>
<sequence length="144" mass="15840">MESCNWVLKHVSILLVSFLSLSCSSFETLSPSVLDLVVINTTILHRNFTAISEFRMINRRILNDCSALNPSVKINVSSNSSLSDNEFVTVTVTGVSNPSDGDWVAMISPSTSDVKPCLLNEAFYLQTGDTAKLPLLCHYPVKRT</sequence>
<evidence type="ECO:0000313" key="3">
    <source>
        <dbReference type="EMBL" id="RDX78945.1"/>
    </source>
</evidence>
<evidence type="ECO:0000259" key="2">
    <source>
        <dbReference type="Pfam" id="PF17808"/>
    </source>
</evidence>
<proteinExistence type="predicted"/>
<dbReference type="OrthoDB" id="45007at2759"/>
<dbReference type="AlphaFoldDB" id="A0A371FKT8"/>
<dbReference type="Pfam" id="PF17808">
    <property type="entry name" value="fn3_PAP"/>
    <property type="match status" value="1"/>
</dbReference>
<feature type="signal peptide" evidence="1">
    <location>
        <begin position="1"/>
        <end position="25"/>
    </location>
</feature>
<protein>
    <recommendedName>
        <fullName evidence="2">Purple acid phosphatase Fn3-like domain-containing protein</fullName>
    </recommendedName>
</protein>
<evidence type="ECO:0000256" key="1">
    <source>
        <dbReference type="SAM" id="SignalP"/>
    </source>
</evidence>
<dbReference type="STRING" id="157652.A0A371FKT8"/>
<comment type="caution">
    <text evidence="3">The sequence shown here is derived from an EMBL/GenBank/DDBJ whole genome shotgun (WGS) entry which is preliminary data.</text>
</comment>
<dbReference type="InterPro" id="IPR040974">
    <property type="entry name" value="Fn3_PAP"/>
</dbReference>
<evidence type="ECO:0000313" key="4">
    <source>
        <dbReference type="Proteomes" id="UP000257109"/>
    </source>
</evidence>
<dbReference type="EMBL" id="QJKJ01008691">
    <property type="protein sequence ID" value="RDX78945.1"/>
    <property type="molecule type" value="Genomic_DNA"/>
</dbReference>
<feature type="chain" id="PRO_5016589461" description="Purple acid phosphatase Fn3-like domain-containing protein" evidence="1">
    <location>
        <begin position="26"/>
        <end position="144"/>
    </location>
</feature>
<dbReference type="PANTHER" id="PTHR45778:SF3">
    <property type="entry name" value="PURPLE ACID PHOSPHATASE"/>
    <property type="match status" value="1"/>
</dbReference>
<dbReference type="Proteomes" id="UP000257109">
    <property type="component" value="Unassembled WGS sequence"/>
</dbReference>
<keyword evidence="4" id="KW-1185">Reference proteome</keyword>
<accession>A0A371FKT8</accession>
<feature type="domain" description="Purple acid phosphatase Fn3-like" evidence="2">
    <location>
        <begin position="81"/>
        <end position="142"/>
    </location>
</feature>